<name>A0ACB9HS10_9ASTR</name>
<keyword evidence="2" id="KW-1185">Reference proteome</keyword>
<evidence type="ECO:0000313" key="1">
    <source>
        <dbReference type="EMBL" id="KAI3798040.1"/>
    </source>
</evidence>
<reference evidence="1 2" key="2">
    <citation type="journal article" date="2022" name="Mol. Ecol. Resour.">
        <title>The genomes of chicory, endive, great burdock and yacon provide insights into Asteraceae paleo-polyploidization history and plant inulin production.</title>
        <authorList>
            <person name="Fan W."/>
            <person name="Wang S."/>
            <person name="Wang H."/>
            <person name="Wang A."/>
            <person name="Jiang F."/>
            <person name="Liu H."/>
            <person name="Zhao H."/>
            <person name="Xu D."/>
            <person name="Zhang Y."/>
        </authorList>
    </citation>
    <scope>NUCLEOTIDE SEQUENCE [LARGE SCALE GENOMIC DNA]</scope>
    <source>
        <strain evidence="2">cv. Yunnan</strain>
        <tissue evidence="1">Leaves</tissue>
    </source>
</reference>
<proteinExistence type="predicted"/>
<dbReference type="Proteomes" id="UP001056120">
    <property type="component" value="Linkage Group LG11"/>
</dbReference>
<organism evidence="1 2">
    <name type="scientific">Smallanthus sonchifolius</name>
    <dbReference type="NCBI Taxonomy" id="185202"/>
    <lineage>
        <taxon>Eukaryota</taxon>
        <taxon>Viridiplantae</taxon>
        <taxon>Streptophyta</taxon>
        <taxon>Embryophyta</taxon>
        <taxon>Tracheophyta</taxon>
        <taxon>Spermatophyta</taxon>
        <taxon>Magnoliopsida</taxon>
        <taxon>eudicotyledons</taxon>
        <taxon>Gunneridae</taxon>
        <taxon>Pentapetalae</taxon>
        <taxon>asterids</taxon>
        <taxon>campanulids</taxon>
        <taxon>Asterales</taxon>
        <taxon>Asteraceae</taxon>
        <taxon>Asteroideae</taxon>
        <taxon>Heliantheae alliance</taxon>
        <taxon>Millerieae</taxon>
        <taxon>Smallanthus</taxon>
    </lineage>
</organism>
<reference evidence="2" key="1">
    <citation type="journal article" date="2022" name="Mol. Ecol. Resour.">
        <title>The genomes of chicory, endive, great burdock and yacon provide insights into Asteraceae palaeo-polyploidization history and plant inulin production.</title>
        <authorList>
            <person name="Fan W."/>
            <person name="Wang S."/>
            <person name="Wang H."/>
            <person name="Wang A."/>
            <person name="Jiang F."/>
            <person name="Liu H."/>
            <person name="Zhao H."/>
            <person name="Xu D."/>
            <person name="Zhang Y."/>
        </authorList>
    </citation>
    <scope>NUCLEOTIDE SEQUENCE [LARGE SCALE GENOMIC DNA]</scope>
    <source>
        <strain evidence="2">cv. Yunnan</strain>
    </source>
</reference>
<protein>
    <submittedName>
        <fullName evidence="1">Uncharacterized protein</fullName>
    </submittedName>
</protein>
<dbReference type="EMBL" id="CM042028">
    <property type="protein sequence ID" value="KAI3798040.1"/>
    <property type="molecule type" value="Genomic_DNA"/>
</dbReference>
<sequence>MPALKFTPKEPINLGEGTSKDSKKLVTKIQRTQLVAMQLANENNKMLKQILTSLVALSTPITSSNPSKGKMSMVEEKEEARKDVFVTAVADPQSIIPGTNMPLSLADALAQRLQDEENEAMRREEVERKLEVYQSKAIAKRALQKKISRKESESSKKNMAK</sequence>
<accession>A0ACB9HS10</accession>
<gene>
    <name evidence="1" type="ORF">L1987_33306</name>
</gene>
<evidence type="ECO:0000313" key="2">
    <source>
        <dbReference type="Proteomes" id="UP001056120"/>
    </source>
</evidence>
<comment type="caution">
    <text evidence="1">The sequence shown here is derived from an EMBL/GenBank/DDBJ whole genome shotgun (WGS) entry which is preliminary data.</text>
</comment>